<comment type="caution">
    <text evidence="1">The sequence shown here is derived from an EMBL/GenBank/DDBJ whole genome shotgun (WGS) entry which is preliminary data.</text>
</comment>
<evidence type="ECO:0000313" key="1">
    <source>
        <dbReference type="EMBL" id="KAK9901154.1"/>
    </source>
</evidence>
<protein>
    <submittedName>
        <fullName evidence="1">Uncharacterized protein</fullName>
    </submittedName>
</protein>
<organism evidence="1 2">
    <name type="scientific">Rubus argutus</name>
    <name type="common">Southern blackberry</name>
    <dbReference type="NCBI Taxonomy" id="59490"/>
    <lineage>
        <taxon>Eukaryota</taxon>
        <taxon>Viridiplantae</taxon>
        <taxon>Streptophyta</taxon>
        <taxon>Embryophyta</taxon>
        <taxon>Tracheophyta</taxon>
        <taxon>Spermatophyta</taxon>
        <taxon>Magnoliopsida</taxon>
        <taxon>eudicotyledons</taxon>
        <taxon>Gunneridae</taxon>
        <taxon>Pentapetalae</taxon>
        <taxon>rosids</taxon>
        <taxon>fabids</taxon>
        <taxon>Rosales</taxon>
        <taxon>Rosaceae</taxon>
        <taxon>Rosoideae</taxon>
        <taxon>Rosoideae incertae sedis</taxon>
        <taxon>Rubus</taxon>
    </lineage>
</organism>
<evidence type="ECO:0000313" key="2">
    <source>
        <dbReference type="Proteomes" id="UP001457282"/>
    </source>
</evidence>
<dbReference type="EMBL" id="JBEDUW010000331">
    <property type="protein sequence ID" value="KAK9901154.1"/>
    <property type="molecule type" value="Genomic_DNA"/>
</dbReference>
<proteinExistence type="predicted"/>
<dbReference type="Proteomes" id="UP001457282">
    <property type="component" value="Unassembled WGS sequence"/>
</dbReference>
<name>A0AAW1VJX8_RUBAR</name>
<keyword evidence="2" id="KW-1185">Reference proteome</keyword>
<sequence>MSIYGNKFAEWSLEIHEQRVPDPATVKVVRGATPRSCRSMQGPGLGLTEDIGELACACDEPWWFVEVRD</sequence>
<reference evidence="1 2" key="1">
    <citation type="journal article" date="2023" name="G3 (Bethesda)">
        <title>A chromosome-length genome assembly and annotation of blackberry (Rubus argutus, cv. 'Hillquist').</title>
        <authorList>
            <person name="Bruna T."/>
            <person name="Aryal R."/>
            <person name="Dudchenko O."/>
            <person name="Sargent D.J."/>
            <person name="Mead D."/>
            <person name="Buti M."/>
            <person name="Cavallini A."/>
            <person name="Hytonen T."/>
            <person name="Andres J."/>
            <person name="Pham M."/>
            <person name="Weisz D."/>
            <person name="Mascagni F."/>
            <person name="Usai G."/>
            <person name="Natali L."/>
            <person name="Bassil N."/>
            <person name="Fernandez G.E."/>
            <person name="Lomsadze A."/>
            <person name="Armour M."/>
            <person name="Olukolu B."/>
            <person name="Poorten T."/>
            <person name="Britton C."/>
            <person name="Davik J."/>
            <person name="Ashrafi H."/>
            <person name="Aiden E.L."/>
            <person name="Borodovsky M."/>
            <person name="Worthington M."/>
        </authorList>
    </citation>
    <scope>NUCLEOTIDE SEQUENCE [LARGE SCALE GENOMIC DNA]</scope>
    <source>
        <strain evidence="1">PI 553951</strain>
    </source>
</reference>
<dbReference type="AlphaFoldDB" id="A0AAW1VJX8"/>
<gene>
    <name evidence="1" type="ORF">M0R45_002256</name>
</gene>
<accession>A0AAW1VJX8</accession>